<dbReference type="SUPFAM" id="SSF48013">
    <property type="entry name" value="NusB-like"/>
    <property type="match status" value="1"/>
</dbReference>
<feature type="active site" description="Nucleophile" evidence="5">
    <location>
        <position position="353"/>
    </location>
</feature>
<dbReference type="InterPro" id="IPR029063">
    <property type="entry name" value="SAM-dependent_MTases_sf"/>
</dbReference>
<dbReference type="Gene3D" id="3.40.50.150">
    <property type="entry name" value="Vaccinia Virus protein VP39"/>
    <property type="match status" value="1"/>
</dbReference>
<evidence type="ECO:0000313" key="7">
    <source>
        <dbReference type="EMBL" id="MBI1493783.1"/>
    </source>
</evidence>
<keyword evidence="1 5" id="KW-0489">Methyltransferase</keyword>
<dbReference type="Pfam" id="PF01189">
    <property type="entry name" value="Methyltr_RsmB-F"/>
    <property type="match status" value="1"/>
</dbReference>
<dbReference type="Proteomes" id="UP000640583">
    <property type="component" value="Unassembled WGS sequence"/>
</dbReference>
<dbReference type="InterPro" id="IPR035926">
    <property type="entry name" value="NusB-like_sf"/>
</dbReference>
<dbReference type="Pfam" id="PF01029">
    <property type="entry name" value="NusB"/>
    <property type="match status" value="1"/>
</dbReference>
<feature type="binding site" evidence="5">
    <location>
        <position position="300"/>
    </location>
    <ligand>
        <name>S-adenosyl-L-methionine</name>
        <dbReference type="ChEBI" id="CHEBI:59789"/>
    </ligand>
</feature>
<reference evidence="7" key="1">
    <citation type="submission" date="2020-10" db="EMBL/GenBank/DDBJ databases">
        <title>Paenihalocynthiibacter styelae gen. nov., sp. nov., isolated from stalked sea squirt Styela clava.</title>
        <authorList>
            <person name="Kim Y.-O."/>
            <person name="Yoon J.-H."/>
        </authorList>
    </citation>
    <scope>NUCLEOTIDE SEQUENCE</scope>
    <source>
        <strain evidence="7">MYP1-1</strain>
    </source>
</reference>
<comment type="similarity">
    <text evidence="5">Belongs to the class I-like SAM-binding methyltransferase superfamily. RsmB/NOP family.</text>
</comment>
<comment type="caution">
    <text evidence="5">Lacks conserved residue(s) required for the propagation of feature annotation.</text>
</comment>
<protein>
    <submittedName>
        <fullName evidence="7">RsmB/NOP family class I SAM-dependent RNA methyltransferase</fullName>
    </submittedName>
</protein>
<dbReference type="InterPro" id="IPR001678">
    <property type="entry name" value="MeTrfase_RsmB-F_NOP2_dom"/>
</dbReference>
<dbReference type="EMBL" id="JADCKQ010000005">
    <property type="protein sequence ID" value="MBI1493783.1"/>
    <property type="molecule type" value="Genomic_DNA"/>
</dbReference>
<evidence type="ECO:0000256" key="5">
    <source>
        <dbReference type="PROSITE-ProRule" id="PRU01023"/>
    </source>
</evidence>
<organism evidence="7 8">
    <name type="scientific">Halocynthiibacter styelae</name>
    <dbReference type="NCBI Taxonomy" id="2761955"/>
    <lineage>
        <taxon>Bacteria</taxon>
        <taxon>Pseudomonadati</taxon>
        <taxon>Pseudomonadota</taxon>
        <taxon>Alphaproteobacteria</taxon>
        <taxon>Rhodobacterales</taxon>
        <taxon>Paracoccaceae</taxon>
        <taxon>Halocynthiibacter</taxon>
    </lineage>
</organism>
<evidence type="ECO:0000256" key="2">
    <source>
        <dbReference type="ARBA" id="ARBA00022679"/>
    </source>
</evidence>
<keyword evidence="3 5" id="KW-0949">S-adenosyl-L-methionine</keyword>
<keyword evidence="2 5" id="KW-0808">Transferase</keyword>
<dbReference type="GO" id="GO:0006355">
    <property type="term" value="P:regulation of DNA-templated transcription"/>
    <property type="evidence" value="ECO:0007669"/>
    <property type="project" value="InterPro"/>
</dbReference>
<dbReference type="PANTHER" id="PTHR22807:SF61">
    <property type="entry name" value="NOL1_NOP2_SUN FAMILY PROTEIN _ ANTITERMINATION NUSB DOMAIN-CONTAINING PROTEIN"/>
    <property type="match status" value="1"/>
</dbReference>
<dbReference type="GO" id="GO:0003723">
    <property type="term" value="F:RNA binding"/>
    <property type="evidence" value="ECO:0007669"/>
    <property type="project" value="UniProtKB-UniRule"/>
</dbReference>
<dbReference type="PANTHER" id="PTHR22807">
    <property type="entry name" value="NOP2 YEAST -RELATED NOL1/NOP2/FMU SUN DOMAIN-CONTAINING"/>
    <property type="match status" value="1"/>
</dbReference>
<feature type="binding site" evidence="5">
    <location>
        <position position="260"/>
    </location>
    <ligand>
        <name>S-adenosyl-L-methionine</name>
        <dbReference type="ChEBI" id="CHEBI:59789"/>
    </ligand>
</feature>
<dbReference type="PRINTS" id="PR02008">
    <property type="entry name" value="RCMTFAMILY"/>
</dbReference>
<comment type="caution">
    <text evidence="7">The sequence shown here is derived from an EMBL/GenBank/DDBJ whole genome shotgun (WGS) entry which is preliminary data.</text>
</comment>
<evidence type="ECO:0000256" key="4">
    <source>
        <dbReference type="ARBA" id="ARBA00022884"/>
    </source>
</evidence>
<accession>A0A8J7ICV0</accession>
<dbReference type="CDD" id="cd02440">
    <property type="entry name" value="AdoMet_MTases"/>
    <property type="match status" value="1"/>
</dbReference>
<feature type="domain" description="SAM-dependent MTase RsmB/NOP-type" evidence="6">
    <location>
        <begin position="130"/>
        <end position="419"/>
    </location>
</feature>
<proteinExistence type="inferred from homology"/>
<evidence type="ECO:0000313" key="8">
    <source>
        <dbReference type="Proteomes" id="UP000640583"/>
    </source>
</evidence>
<evidence type="ECO:0000256" key="3">
    <source>
        <dbReference type="ARBA" id="ARBA00022691"/>
    </source>
</evidence>
<dbReference type="GO" id="GO:0008173">
    <property type="term" value="F:RNA methyltransferase activity"/>
    <property type="evidence" value="ECO:0007669"/>
    <property type="project" value="InterPro"/>
</dbReference>
<dbReference type="InterPro" id="IPR023267">
    <property type="entry name" value="RCMT"/>
</dbReference>
<name>A0A8J7ICV0_9RHOB</name>
<dbReference type="Gene3D" id="1.10.940.10">
    <property type="entry name" value="NusB-like"/>
    <property type="match status" value="1"/>
</dbReference>
<dbReference type="InterPro" id="IPR049560">
    <property type="entry name" value="MeTrfase_RsmB-F_NOP2_cat"/>
</dbReference>
<dbReference type="GO" id="GO:0001510">
    <property type="term" value="P:RNA methylation"/>
    <property type="evidence" value="ECO:0007669"/>
    <property type="project" value="InterPro"/>
</dbReference>
<dbReference type="RefSeq" id="WP_228848599.1">
    <property type="nucleotide sequence ID" value="NZ_JADCKQ010000005.1"/>
</dbReference>
<dbReference type="SUPFAM" id="SSF53335">
    <property type="entry name" value="S-adenosyl-L-methionine-dependent methyltransferases"/>
    <property type="match status" value="1"/>
</dbReference>
<dbReference type="InterPro" id="IPR006027">
    <property type="entry name" value="NusB_RsmB_TIM44"/>
</dbReference>
<keyword evidence="8" id="KW-1185">Reference proteome</keyword>
<keyword evidence="4 5" id="KW-0694">RNA-binding</keyword>
<evidence type="ECO:0000256" key="1">
    <source>
        <dbReference type="ARBA" id="ARBA00022603"/>
    </source>
</evidence>
<dbReference type="PROSITE" id="PS51686">
    <property type="entry name" value="SAM_MT_RSMB_NOP"/>
    <property type="match status" value="1"/>
</dbReference>
<dbReference type="AlphaFoldDB" id="A0A8J7ICV0"/>
<feature type="binding site" evidence="5">
    <location>
        <begin position="239"/>
        <end position="245"/>
    </location>
    <ligand>
        <name>S-adenosyl-L-methionine</name>
        <dbReference type="ChEBI" id="CHEBI:59789"/>
    </ligand>
</feature>
<sequence length="419" mass="45534">MVEQGLAARQAAAALLRGVLVDGRLLSELPAPKLSDPAELARAQRLAVTTLRWQDRADRLLGRYLRKMPPAEAMVLLRLGTVEICEEGAAAHGVVNAMVSLAQKHKSTKHFKGLINATLRKVGGEGRGKWRSLPAPQLPKWLRKPLGDDYGKATVVAMEEVQAMQPPLDLTVKNGDSQALAEKLGGEVMPGGSVRLREFGQVSKLPGFKEGDWWVQDMAASLPVQLLDLKPGETALDLCAAPGGKTMQMAALGADVTALDLSEKRMARVQENLNRTGLKAKLVTGDALEHQGQYDAILLDAPCSATGTMRRHPDLARAKDGSDFPGLFELQERMIDHALTLLAPGGRLVFCTCSLLPDEGEIQAEDALKRHDNLEIIQPNLPFIDPAWIKPEGGIRLRPDYLADQGGMDGFYMALMRKT</sequence>
<gene>
    <name evidence="7" type="ORF">H1D41_09070</name>
</gene>
<evidence type="ECO:0000259" key="6">
    <source>
        <dbReference type="PROSITE" id="PS51686"/>
    </source>
</evidence>